<sequence>MECTEEELYQLVLSLVEDLEDPDIVKYKRKMINLYIKLSVEKIYRKDMSLASLYSIGICIYSFLQQMEENEKIIKSEAKAKIQEEVVEYICKREVLKIRAIILDTFKGTYTEDKNYSVKPEEWAVKIIKELSSFIGENRQKTKDSLFAGPRRVILEKVEELLAQEIKEAFVSKSKLFGKKGNLLVLNILYIEKYFKRYTKTDFMEQLVQNIHKSFKDPDLIDREISKYVK</sequence>
<evidence type="ECO:0000313" key="2">
    <source>
        <dbReference type="Proteomes" id="UP000054524"/>
    </source>
</evidence>
<dbReference type="AlphaFoldDB" id="A0A086J153"/>
<protein>
    <submittedName>
        <fullName evidence="1">Uncharacterized protein</fullName>
    </submittedName>
</protein>
<comment type="caution">
    <text evidence="1">The sequence shown here is derived from an EMBL/GenBank/DDBJ whole genome shotgun (WGS) entry which is preliminary data.</text>
</comment>
<dbReference type="EMBL" id="AKIJ01000004">
    <property type="protein sequence ID" value="KFG25871.1"/>
    <property type="molecule type" value="Genomic_DNA"/>
</dbReference>
<accession>A0A086J153</accession>
<name>A0A086J153_NEMA1</name>
<dbReference type="GeneID" id="77676832"/>
<dbReference type="Proteomes" id="UP000054524">
    <property type="component" value="Unassembled WGS sequence"/>
</dbReference>
<dbReference type="HOGENOM" id="CLU_1147451_0_0_1"/>
<dbReference type="OrthoDB" id="2194389at2759"/>
<organism evidence="1 2">
    <name type="scientific">Nematocida ausubeli (strain ATCC PRA-371 / ERTm2)</name>
    <name type="common">Nematode killer fungus</name>
    <dbReference type="NCBI Taxonomy" id="1913371"/>
    <lineage>
        <taxon>Eukaryota</taxon>
        <taxon>Fungi</taxon>
        <taxon>Fungi incertae sedis</taxon>
        <taxon>Microsporidia</taxon>
        <taxon>Nematocida</taxon>
    </lineage>
</organism>
<reference evidence="1 2" key="1">
    <citation type="journal article" date="2014" name="Genome Announc.">
        <title>Genome Sequence of the Microsporidian Species Nematocida sp1 Strain ERTm6 (ATCC PRA-372).</title>
        <authorList>
            <person name="Bakowski M.A."/>
            <person name="Priest M."/>
            <person name="Young S."/>
            <person name="Cuomo C.A."/>
            <person name="Troemel E.R."/>
        </authorList>
    </citation>
    <scope>NUCLEOTIDE SEQUENCE [LARGE SCALE GENOMIC DNA]</scope>
    <source>
        <strain evidence="1 2">ERTm6</strain>
    </source>
</reference>
<dbReference type="RefSeq" id="XP_052904426.1">
    <property type="nucleotide sequence ID" value="XM_053049476.1"/>
</dbReference>
<evidence type="ECO:0000313" key="1">
    <source>
        <dbReference type="EMBL" id="KFG25871.1"/>
    </source>
</evidence>
<gene>
    <name evidence="1" type="ORF">NESG_01859</name>
</gene>
<proteinExistence type="predicted"/>
<keyword evidence="2" id="KW-1185">Reference proteome</keyword>